<sequence>MTYNRPDTSYYKLAQRLQKASDSLIAKAKEAYDALEIDRQTGFLDTPIDPDIFAFGREPSRIEKENHGIESTSLTNEENDTKEKQDHDLTEKHNTTDENENTIYQRHGSNEAMLEPQKLNRKRRPASCDDAPVKKRKVAPGIQPSVAPRLTRSRANEKKRSLRSFSISKNTIERKSTDSSILKKKAGPELLKIDHQKKSIGRSKDKKTSLKHVKPLASIQLKLQYKDKEIVWARVPGFPAHPAQVCVSGIHFMVFVNFFF</sequence>
<evidence type="ECO:0000313" key="2">
    <source>
        <dbReference type="EMBL" id="ORE03514.1"/>
    </source>
</evidence>
<evidence type="ECO:0000256" key="1">
    <source>
        <dbReference type="SAM" id="MobiDB-lite"/>
    </source>
</evidence>
<proteinExistence type="predicted"/>
<dbReference type="Proteomes" id="UP000242414">
    <property type="component" value="Unassembled WGS sequence"/>
</dbReference>
<dbReference type="AlphaFoldDB" id="A0A1X0QUQ7"/>
<dbReference type="VEuPathDB" id="FungiDB:BCV72DRAFT_29517"/>
<feature type="compositionally biased region" description="Basic and acidic residues" evidence="1">
    <location>
        <begin position="79"/>
        <end position="96"/>
    </location>
</feature>
<dbReference type="EMBL" id="KV922000">
    <property type="protein sequence ID" value="ORE03514.1"/>
    <property type="molecule type" value="Genomic_DNA"/>
</dbReference>
<protein>
    <submittedName>
        <fullName evidence="2">Uncharacterized protein</fullName>
    </submittedName>
</protein>
<name>A0A1X0QUQ7_RHIZD</name>
<reference evidence="2" key="1">
    <citation type="journal article" date="2016" name="Proc. Natl. Acad. Sci. U.S.A.">
        <title>Lipid metabolic changes in an early divergent fungus govern the establishment of a mutualistic symbiosis with endobacteria.</title>
        <authorList>
            <person name="Lastovetsky O.A."/>
            <person name="Gaspar M.L."/>
            <person name="Mondo S.J."/>
            <person name="LaButti K.M."/>
            <person name="Sandor L."/>
            <person name="Grigoriev I.V."/>
            <person name="Henry S.A."/>
            <person name="Pawlowska T.E."/>
        </authorList>
    </citation>
    <scope>NUCLEOTIDE SEQUENCE [LARGE SCALE GENOMIC DNA]</scope>
    <source>
        <strain evidence="2">ATCC 52814</strain>
    </source>
</reference>
<feature type="region of interest" description="Disordered" evidence="1">
    <location>
        <begin position="61"/>
        <end position="169"/>
    </location>
</feature>
<accession>A0A1X0QUQ7</accession>
<gene>
    <name evidence="2" type="ORF">BCV72DRAFT_29517</name>
</gene>
<organism evidence="2">
    <name type="scientific">Rhizopus microsporus var. microsporus</name>
    <dbReference type="NCBI Taxonomy" id="86635"/>
    <lineage>
        <taxon>Eukaryota</taxon>
        <taxon>Fungi</taxon>
        <taxon>Fungi incertae sedis</taxon>
        <taxon>Mucoromycota</taxon>
        <taxon>Mucoromycotina</taxon>
        <taxon>Mucoromycetes</taxon>
        <taxon>Mucorales</taxon>
        <taxon>Mucorineae</taxon>
        <taxon>Rhizopodaceae</taxon>
        <taxon>Rhizopus</taxon>
    </lineage>
</organism>